<proteinExistence type="predicted"/>
<dbReference type="InterPro" id="IPR053151">
    <property type="entry name" value="RNase_H-like"/>
</dbReference>
<sequence length="116" mass="12676">MAYMESKKQGGAWRTDDGSKVQLAIPGTAPARTSWQPPPPSVYKLNFDAAIFSDLNCSGFGAIIRNQEGEVTVGMSVKGPFVHNSVEAEAWRVGELLSFPLKLVSQGWPLKGIMHW</sequence>
<dbReference type="EMBL" id="JAZDWU010000003">
    <property type="protein sequence ID" value="KAL0007918.1"/>
    <property type="molecule type" value="Genomic_DNA"/>
</dbReference>
<comment type="caution">
    <text evidence="1">The sequence shown here is derived from an EMBL/GenBank/DDBJ whole genome shotgun (WGS) entry which is preliminary data.</text>
</comment>
<dbReference type="AlphaFoldDB" id="A0AAW2DDX5"/>
<reference evidence="1 2" key="1">
    <citation type="submission" date="2024-01" db="EMBL/GenBank/DDBJ databases">
        <title>A telomere-to-telomere, gap-free genome of sweet tea (Lithocarpus litseifolius).</title>
        <authorList>
            <person name="Zhou J."/>
        </authorList>
    </citation>
    <scope>NUCLEOTIDE SEQUENCE [LARGE SCALE GENOMIC DNA]</scope>
    <source>
        <strain evidence="1">Zhou-2022a</strain>
        <tissue evidence="1">Leaf</tissue>
    </source>
</reference>
<dbReference type="Proteomes" id="UP001459277">
    <property type="component" value="Unassembled WGS sequence"/>
</dbReference>
<evidence type="ECO:0000313" key="2">
    <source>
        <dbReference type="Proteomes" id="UP001459277"/>
    </source>
</evidence>
<accession>A0AAW2DDX5</accession>
<gene>
    <name evidence="1" type="ORF">SO802_009420</name>
</gene>
<evidence type="ECO:0008006" key="3">
    <source>
        <dbReference type="Google" id="ProtNLM"/>
    </source>
</evidence>
<dbReference type="PANTHER" id="PTHR47723:SF19">
    <property type="entry name" value="POLYNUCLEOTIDYL TRANSFERASE, RIBONUCLEASE H-LIKE SUPERFAMILY PROTEIN"/>
    <property type="match status" value="1"/>
</dbReference>
<organism evidence="1 2">
    <name type="scientific">Lithocarpus litseifolius</name>
    <dbReference type="NCBI Taxonomy" id="425828"/>
    <lineage>
        <taxon>Eukaryota</taxon>
        <taxon>Viridiplantae</taxon>
        <taxon>Streptophyta</taxon>
        <taxon>Embryophyta</taxon>
        <taxon>Tracheophyta</taxon>
        <taxon>Spermatophyta</taxon>
        <taxon>Magnoliopsida</taxon>
        <taxon>eudicotyledons</taxon>
        <taxon>Gunneridae</taxon>
        <taxon>Pentapetalae</taxon>
        <taxon>rosids</taxon>
        <taxon>fabids</taxon>
        <taxon>Fagales</taxon>
        <taxon>Fagaceae</taxon>
        <taxon>Lithocarpus</taxon>
    </lineage>
</organism>
<protein>
    <recommendedName>
        <fullName evidence="3">RNase H type-1 domain-containing protein</fullName>
    </recommendedName>
</protein>
<evidence type="ECO:0000313" key="1">
    <source>
        <dbReference type="EMBL" id="KAL0007918.1"/>
    </source>
</evidence>
<keyword evidence="2" id="KW-1185">Reference proteome</keyword>
<dbReference type="PANTHER" id="PTHR47723">
    <property type="entry name" value="OS05G0353850 PROTEIN"/>
    <property type="match status" value="1"/>
</dbReference>
<name>A0AAW2DDX5_9ROSI</name>